<evidence type="ECO:0000256" key="1">
    <source>
        <dbReference type="SAM" id="MobiDB-lite"/>
    </source>
</evidence>
<feature type="compositionally biased region" description="Low complexity" evidence="1">
    <location>
        <begin position="24"/>
        <end position="38"/>
    </location>
</feature>
<evidence type="ECO:0000313" key="4">
    <source>
        <dbReference type="Proteomes" id="UP001212401"/>
    </source>
</evidence>
<sequence>MKKIGLICATALLGMSLTACGSQSTKKASSSSKTSSSKVVKHHKKANKHSEKKQESVSSSSSSVANSSNQQTTKQQPQANNSQQASSNNGNGQLPPSTDLHDFVNRYGESPAAYLSDHYGMSPEQAVQSVPNNMKSSGEIQDTYQLQQGQDPFNQ</sequence>
<evidence type="ECO:0008006" key="5">
    <source>
        <dbReference type="Google" id="ProtNLM"/>
    </source>
</evidence>
<keyword evidence="2" id="KW-0732">Signal</keyword>
<evidence type="ECO:0000313" key="3">
    <source>
        <dbReference type="EMBL" id="MCZ3667753.1"/>
    </source>
</evidence>
<dbReference type="Proteomes" id="UP001212401">
    <property type="component" value="Unassembled WGS sequence"/>
</dbReference>
<dbReference type="RefSeq" id="WP_269295987.1">
    <property type="nucleotide sequence ID" value="NZ_JAKHPH010000011.1"/>
</dbReference>
<protein>
    <recommendedName>
        <fullName evidence="5">Lipoprotein</fullName>
    </recommendedName>
</protein>
<feature type="signal peptide" evidence="2">
    <location>
        <begin position="1"/>
        <end position="21"/>
    </location>
</feature>
<gene>
    <name evidence="3" type="ORF">L2724_05570</name>
</gene>
<accession>A0AAW5WTJ4</accession>
<evidence type="ECO:0000256" key="2">
    <source>
        <dbReference type="SAM" id="SignalP"/>
    </source>
</evidence>
<dbReference type="PROSITE" id="PS51257">
    <property type="entry name" value="PROKAR_LIPOPROTEIN"/>
    <property type="match status" value="1"/>
</dbReference>
<dbReference type="AlphaFoldDB" id="A0AAW5WTJ4"/>
<reference evidence="3" key="1">
    <citation type="submission" date="2022-01" db="EMBL/GenBank/DDBJ databases">
        <title>VMRC isolate genome collection.</title>
        <authorList>
            <person name="France M."/>
            <person name="Rutt L."/>
            <person name="Humphrys M."/>
            <person name="Ravel J."/>
        </authorList>
    </citation>
    <scope>NUCLEOTIDE SEQUENCE</scope>
    <source>
        <strain evidence="3">C0048A1</strain>
    </source>
</reference>
<feature type="region of interest" description="Disordered" evidence="1">
    <location>
        <begin position="20"/>
        <end position="155"/>
    </location>
</feature>
<proteinExistence type="predicted"/>
<feature type="chain" id="PRO_5043319269" description="Lipoprotein" evidence="2">
    <location>
        <begin position="22"/>
        <end position="155"/>
    </location>
</feature>
<feature type="compositionally biased region" description="Polar residues" evidence="1">
    <location>
        <begin position="125"/>
        <end position="155"/>
    </location>
</feature>
<comment type="caution">
    <text evidence="3">The sequence shown here is derived from an EMBL/GenBank/DDBJ whole genome shotgun (WGS) entry which is preliminary data.</text>
</comment>
<feature type="compositionally biased region" description="Low complexity" evidence="1">
    <location>
        <begin position="56"/>
        <end position="93"/>
    </location>
</feature>
<dbReference type="EMBL" id="JAKHPH010000011">
    <property type="protein sequence ID" value="MCZ3667753.1"/>
    <property type="molecule type" value="Genomic_DNA"/>
</dbReference>
<organism evidence="3 4">
    <name type="scientific">Limosilactobacillus vaginalis</name>
    <dbReference type="NCBI Taxonomy" id="1633"/>
    <lineage>
        <taxon>Bacteria</taxon>
        <taxon>Bacillati</taxon>
        <taxon>Bacillota</taxon>
        <taxon>Bacilli</taxon>
        <taxon>Lactobacillales</taxon>
        <taxon>Lactobacillaceae</taxon>
        <taxon>Limosilactobacillus</taxon>
    </lineage>
</organism>
<name>A0AAW5WTJ4_9LACO</name>